<evidence type="ECO:0000256" key="4">
    <source>
        <dbReference type="ARBA" id="ARBA00022692"/>
    </source>
</evidence>
<dbReference type="EMBL" id="SCWB01000002">
    <property type="protein sequence ID" value="TDM12756.1"/>
    <property type="molecule type" value="Genomic_DNA"/>
</dbReference>
<evidence type="ECO:0000256" key="5">
    <source>
        <dbReference type="ARBA" id="ARBA00022989"/>
    </source>
</evidence>
<evidence type="ECO:0000256" key="6">
    <source>
        <dbReference type="ARBA" id="ARBA00023136"/>
    </source>
</evidence>
<comment type="subcellular location">
    <subcellularLocation>
        <location evidence="1">Cell membrane</location>
        <topology evidence="1">Multi-pass membrane protein</topology>
    </subcellularLocation>
</comment>
<dbReference type="InterPro" id="IPR039428">
    <property type="entry name" value="NUOK/Mnh_C1-like"/>
</dbReference>
<reference evidence="8 9" key="1">
    <citation type="submission" date="2019-01" db="EMBL/GenBank/DDBJ databases">
        <title>Draft genome sequences of the type strains of six Macrococcus species.</title>
        <authorList>
            <person name="Mazhar S."/>
            <person name="Altermann E."/>
            <person name="Hill C."/>
            <person name="Mcauliffe O."/>
        </authorList>
    </citation>
    <scope>NUCLEOTIDE SEQUENCE [LARGE SCALE GENOMIC DNA]</scope>
    <source>
        <strain evidence="8 9">CCM4815</strain>
    </source>
</reference>
<evidence type="ECO:0000256" key="2">
    <source>
        <dbReference type="ARBA" id="ARBA00010388"/>
    </source>
</evidence>
<keyword evidence="4 7" id="KW-0812">Transmembrane</keyword>
<evidence type="ECO:0000256" key="3">
    <source>
        <dbReference type="ARBA" id="ARBA00022475"/>
    </source>
</evidence>
<gene>
    <name evidence="8" type="ORF">ERX29_01770</name>
</gene>
<protein>
    <submittedName>
        <fullName evidence="8">Na(+)/H(+) antiporter subunit C</fullName>
    </submittedName>
</protein>
<comment type="similarity">
    <text evidence="2">Belongs to the CPA3 antiporters (TC 2.A.63) subunit C family.</text>
</comment>
<feature type="transmembrane region" description="Helical" evidence="7">
    <location>
        <begin position="28"/>
        <end position="49"/>
    </location>
</feature>
<keyword evidence="5 7" id="KW-1133">Transmembrane helix</keyword>
<evidence type="ECO:0000313" key="9">
    <source>
        <dbReference type="Proteomes" id="UP000294802"/>
    </source>
</evidence>
<organism evidence="8 9">
    <name type="scientific">Macrococcus lamae</name>
    <dbReference type="NCBI Taxonomy" id="198484"/>
    <lineage>
        <taxon>Bacteria</taxon>
        <taxon>Bacillati</taxon>
        <taxon>Bacillota</taxon>
        <taxon>Bacilli</taxon>
        <taxon>Bacillales</taxon>
        <taxon>Staphylococcaceae</taxon>
        <taxon>Macrococcus</taxon>
    </lineage>
</organism>
<dbReference type="NCBIfam" id="NF006372">
    <property type="entry name" value="PRK08600.1"/>
    <property type="match status" value="1"/>
</dbReference>
<evidence type="ECO:0000256" key="1">
    <source>
        <dbReference type="ARBA" id="ARBA00004651"/>
    </source>
</evidence>
<keyword evidence="3" id="KW-1003">Cell membrane</keyword>
<comment type="caution">
    <text evidence="8">The sequence shown here is derived from an EMBL/GenBank/DDBJ whole genome shotgun (WGS) entry which is preliminary data.</text>
</comment>
<evidence type="ECO:0000256" key="7">
    <source>
        <dbReference type="SAM" id="Phobius"/>
    </source>
</evidence>
<dbReference type="Pfam" id="PF00420">
    <property type="entry name" value="Oxidored_q2"/>
    <property type="match status" value="1"/>
</dbReference>
<keyword evidence="6 7" id="KW-0472">Membrane</keyword>
<dbReference type="AlphaFoldDB" id="A0A4R6BWF1"/>
<dbReference type="OrthoDB" id="9799219at2"/>
<accession>A0A4R6BWF1</accession>
<feature type="transmembrane region" description="Helical" evidence="7">
    <location>
        <begin position="69"/>
        <end position="90"/>
    </location>
</feature>
<dbReference type="RefSeq" id="WP_133442971.1">
    <property type="nucleotide sequence ID" value="NZ_SCWB01000002.1"/>
</dbReference>
<evidence type="ECO:0000313" key="8">
    <source>
        <dbReference type="EMBL" id="TDM12756.1"/>
    </source>
</evidence>
<dbReference type="PANTHER" id="PTHR34583:SF2">
    <property type="entry name" value="ANTIPORTER SUBUNIT MNHC2-RELATED"/>
    <property type="match status" value="1"/>
</dbReference>
<keyword evidence="9" id="KW-1185">Reference proteome</keyword>
<dbReference type="NCBIfam" id="NF009303">
    <property type="entry name" value="PRK12660.1"/>
    <property type="match status" value="1"/>
</dbReference>
<dbReference type="GO" id="GO:0005886">
    <property type="term" value="C:plasma membrane"/>
    <property type="evidence" value="ECO:0007669"/>
    <property type="project" value="UniProtKB-SubCell"/>
</dbReference>
<sequence length="110" mass="12013">MNGLIIIVVGMITFVGVYLMLSKNLIRIVIGTSIISHAANLFLLSMSRAGKDVPIIGNGKEYVDALPQALILTAIVISFAITAFLLVLVYRMYRKTNDNHIDALGGYDDE</sequence>
<dbReference type="InterPro" id="IPR050601">
    <property type="entry name" value="CPA3_antiporter_subunitC"/>
</dbReference>
<feature type="transmembrane region" description="Helical" evidence="7">
    <location>
        <begin position="6"/>
        <end position="21"/>
    </location>
</feature>
<dbReference type="Proteomes" id="UP000294802">
    <property type="component" value="Unassembled WGS sequence"/>
</dbReference>
<dbReference type="PANTHER" id="PTHR34583">
    <property type="entry name" value="ANTIPORTER SUBUNIT MNHC2-RELATED"/>
    <property type="match status" value="1"/>
</dbReference>
<name>A0A4R6BWF1_9STAP</name>
<dbReference type="Gene3D" id="1.10.287.3510">
    <property type="match status" value="1"/>
</dbReference>
<proteinExistence type="inferred from homology"/>